<dbReference type="RefSeq" id="WP_380509317.1">
    <property type="nucleotide sequence ID" value="NZ_JBHEZX010000006.1"/>
</dbReference>
<evidence type="ECO:0000313" key="2">
    <source>
        <dbReference type="Proteomes" id="UP001592582"/>
    </source>
</evidence>
<evidence type="ECO:0000313" key="1">
    <source>
        <dbReference type="EMBL" id="MFC1410848.1"/>
    </source>
</evidence>
<reference evidence="1 2" key="1">
    <citation type="submission" date="2024-09" db="EMBL/GenBank/DDBJ databases">
        <authorList>
            <person name="Lee S.D."/>
        </authorList>
    </citation>
    <scope>NUCLEOTIDE SEQUENCE [LARGE SCALE GENOMIC DNA]</scope>
    <source>
        <strain evidence="1 2">N1-1</strain>
    </source>
</reference>
<dbReference type="Proteomes" id="UP001592582">
    <property type="component" value="Unassembled WGS sequence"/>
</dbReference>
<proteinExistence type="predicted"/>
<keyword evidence="2" id="KW-1185">Reference proteome</keyword>
<dbReference type="EMBL" id="JBHEZX010000006">
    <property type="protein sequence ID" value="MFC1410848.1"/>
    <property type="molecule type" value="Genomic_DNA"/>
</dbReference>
<name>A0ABV6VB34_9ACTN</name>
<organism evidence="1 2">
    <name type="scientific">Streptacidiphilus alkalitolerans</name>
    <dbReference type="NCBI Taxonomy" id="3342712"/>
    <lineage>
        <taxon>Bacteria</taxon>
        <taxon>Bacillati</taxon>
        <taxon>Actinomycetota</taxon>
        <taxon>Actinomycetes</taxon>
        <taxon>Kitasatosporales</taxon>
        <taxon>Streptomycetaceae</taxon>
        <taxon>Streptacidiphilus</taxon>
    </lineage>
</organism>
<protein>
    <submittedName>
        <fullName evidence="1">Uncharacterized protein</fullName>
    </submittedName>
</protein>
<gene>
    <name evidence="1" type="ORF">ACEZDG_16415</name>
</gene>
<comment type="caution">
    <text evidence="1">The sequence shown here is derived from an EMBL/GenBank/DDBJ whole genome shotgun (WGS) entry which is preliminary data.</text>
</comment>
<accession>A0ABV6VB34</accession>
<sequence length="87" mass="9283">MTLCGSPIRVRSADTPGGMDLAASPNLKNLKNLKDAMESLRDPEAIFEHGLQALVVGFRAGLEAQGQVQAWTRTCSPSPSGSSKWAR</sequence>